<evidence type="ECO:0000256" key="5">
    <source>
        <dbReference type="SAM" id="MobiDB-lite"/>
    </source>
</evidence>
<dbReference type="InterPro" id="IPR036612">
    <property type="entry name" value="KH_dom_type_1_sf"/>
</dbReference>
<dbReference type="Pfam" id="PF09005">
    <property type="entry name" value="FUBP_C"/>
    <property type="match status" value="1"/>
</dbReference>
<dbReference type="InterPro" id="IPR004088">
    <property type="entry name" value="KH_dom_type_1"/>
</dbReference>
<evidence type="ECO:0000256" key="2">
    <source>
        <dbReference type="ARBA" id="ARBA00022737"/>
    </source>
</evidence>
<dbReference type="OrthoDB" id="5204190at2759"/>
<feature type="compositionally biased region" description="Basic and acidic residues" evidence="5">
    <location>
        <begin position="280"/>
        <end position="305"/>
    </location>
</feature>
<dbReference type="CDD" id="cd22396">
    <property type="entry name" value="KH-I_FUBP_rpt1"/>
    <property type="match status" value="1"/>
</dbReference>
<evidence type="ECO:0000256" key="3">
    <source>
        <dbReference type="ARBA" id="ARBA00023242"/>
    </source>
</evidence>
<dbReference type="Pfam" id="PF00013">
    <property type="entry name" value="KH_1"/>
    <property type="match status" value="3"/>
</dbReference>
<dbReference type="EMBL" id="CAJOBA010000509">
    <property type="protein sequence ID" value="CAF3537962.1"/>
    <property type="molecule type" value="Genomic_DNA"/>
</dbReference>
<dbReference type="PROSITE" id="PS50084">
    <property type="entry name" value="KH_TYPE_1"/>
    <property type="match status" value="3"/>
</dbReference>
<evidence type="ECO:0000313" key="7">
    <source>
        <dbReference type="EMBL" id="CAF0758430.1"/>
    </source>
</evidence>
<dbReference type="AlphaFoldDB" id="A0A813QEB0"/>
<evidence type="ECO:0000256" key="4">
    <source>
        <dbReference type="PROSITE-ProRule" id="PRU00117"/>
    </source>
</evidence>
<keyword evidence="11" id="KW-1185">Reference proteome</keyword>
<evidence type="ECO:0000313" key="11">
    <source>
        <dbReference type="Proteomes" id="UP000663829"/>
    </source>
</evidence>
<evidence type="ECO:0000313" key="9">
    <source>
        <dbReference type="EMBL" id="CAF3537962.1"/>
    </source>
</evidence>
<feature type="compositionally biased region" description="Low complexity" evidence="5">
    <location>
        <begin position="520"/>
        <end position="541"/>
    </location>
</feature>
<feature type="region of interest" description="Disordered" evidence="5">
    <location>
        <begin position="17"/>
        <end position="63"/>
    </location>
</feature>
<dbReference type="PANTHER" id="PTHR10288">
    <property type="entry name" value="KH DOMAIN CONTAINING RNA BINDING PROTEIN"/>
    <property type="match status" value="1"/>
</dbReference>
<feature type="compositionally biased region" description="Low complexity" evidence="5">
    <location>
        <begin position="609"/>
        <end position="643"/>
    </location>
</feature>
<feature type="compositionally biased region" description="Polar residues" evidence="5">
    <location>
        <begin position="25"/>
        <end position="35"/>
    </location>
</feature>
<dbReference type="Proteomes" id="UP000681722">
    <property type="component" value="Unassembled WGS sequence"/>
</dbReference>
<organism evidence="8 11">
    <name type="scientific">Didymodactylos carnosus</name>
    <dbReference type="NCBI Taxonomy" id="1234261"/>
    <lineage>
        <taxon>Eukaryota</taxon>
        <taxon>Metazoa</taxon>
        <taxon>Spiralia</taxon>
        <taxon>Gnathifera</taxon>
        <taxon>Rotifera</taxon>
        <taxon>Eurotatoria</taxon>
        <taxon>Bdelloidea</taxon>
        <taxon>Philodinida</taxon>
        <taxon>Philodinidae</taxon>
        <taxon>Didymodactylos</taxon>
    </lineage>
</organism>
<dbReference type="GO" id="GO:0005634">
    <property type="term" value="C:nucleus"/>
    <property type="evidence" value="ECO:0007669"/>
    <property type="project" value="UniProtKB-SubCell"/>
</dbReference>
<evidence type="ECO:0000313" key="8">
    <source>
        <dbReference type="EMBL" id="CAF0765750.1"/>
    </source>
</evidence>
<protein>
    <recommendedName>
        <fullName evidence="6">K Homology domain-containing protein</fullName>
    </recommendedName>
</protein>
<dbReference type="Proteomes" id="UP000663829">
    <property type="component" value="Unassembled WGS sequence"/>
</dbReference>
<evidence type="ECO:0000313" key="10">
    <source>
        <dbReference type="EMBL" id="CAF3547109.1"/>
    </source>
</evidence>
<evidence type="ECO:0000259" key="6">
    <source>
        <dbReference type="SMART" id="SM00322"/>
    </source>
</evidence>
<feature type="compositionally biased region" description="Polar residues" evidence="5">
    <location>
        <begin position="466"/>
        <end position="476"/>
    </location>
</feature>
<keyword evidence="2" id="KW-0677">Repeat</keyword>
<dbReference type="Proteomes" id="UP000682733">
    <property type="component" value="Unassembled WGS sequence"/>
</dbReference>
<proteinExistence type="predicted"/>
<feature type="region of interest" description="Disordered" evidence="5">
    <location>
        <begin position="455"/>
        <end position="491"/>
    </location>
</feature>
<keyword evidence="3" id="KW-0539">Nucleus</keyword>
<feature type="region of interest" description="Disordered" evidence="5">
    <location>
        <begin position="607"/>
        <end position="643"/>
    </location>
</feature>
<dbReference type="InterPro" id="IPR004087">
    <property type="entry name" value="KH_dom"/>
</dbReference>
<dbReference type="EMBL" id="CAJOBC010000159">
    <property type="protein sequence ID" value="CAF3547109.1"/>
    <property type="molecule type" value="Genomic_DNA"/>
</dbReference>
<feature type="domain" description="K Homology" evidence="6">
    <location>
        <begin position="110"/>
        <end position="186"/>
    </location>
</feature>
<dbReference type="Proteomes" id="UP000677228">
    <property type="component" value="Unassembled WGS sequence"/>
</dbReference>
<dbReference type="SUPFAM" id="SSF54791">
    <property type="entry name" value="Eukaryotic type KH-domain (KH-domain type I)"/>
    <property type="match status" value="3"/>
</dbReference>
<feature type="region of interest" description="Disordered" evidence="5">
    <location>
        <begin position="280"/>
        <end position="322"/>
    </location>
</feature>
<feature type="region of interest" description="Disordered" evidence="5">
    <location>
        <begin position="520"/>
        <end position="579"/>
    </location>
</feature>
<dbReference type="GO" id="GO:0006355">
    <property type="term" value="P:regulation of DNA-templated transcription"/>
    <property type="evidence" value="ECO:0007669"/>
    <property type="project" value="InterPro"/>
</dbReference>
<dbReference type="Gene3D" id="3.30.1370.10">
    <property type="entry name" value="K Homology domain, type 1"/>
    <property type="match status" value="3"/>
</dbReference>
<keyword evidence="4" id="KW-0694">RNA-binding</keyword>
<reference evidence="8" key="1">
    <citation type="submission" date="2021-02" db="EMBL/GenBank/DDBJ databases">
        <authorList>
            <person name="Nowell W R."/>
        </authorList>
    </citation>
    <scope>NUCLEOTIDE SEQUENCE</scope>
</reference>
<dbReference type="GO" id="GO:0003723">
    <property type="term" value="F:RNA binding"/>
    <property type="evidence" value="ECO:0007669"/>
    <property type="project" value="UniProtKB-UniRule"/>
</dbReference>
<comment type="caution">
    <text evidence="8">The sequence shown here is derived from an EMBL/GenBank/DDBJ whole genome shotgun (WGS) entry which is preliminary data.</text>
</comment>
<evidence type="ECO:0000256" key="1">
    <source>
        <dbReference type="ARBA" id="ARBA00004123"/>
    </source>
</evidence>
<feature type="domain" description="K Homology" evidence="6">
    <location>
        <begin position="209"/>
        <end position="281"/>
    </location>
</feature>
<comment type="subcellular location">
    <subcellularLocation>
        <location evidence="1">Nucleus</location>
    </subcellularLocation>
</comment>
<feature type="compositionally biased region" description="Polar residues" evidence="5">
    <location>
        <begin position="563"/>
        <end position="579"/>
    </location>
</feature>
<dbReference type="EMBL" id="CAJNOK010000509">
    <property type="protein sequence ID" value="CAF0758430.1"/>
    <property type="molecule type" value="Genomic_DNA"/>
</dbReference>
<dbReference type="SMART" id="SM00322">
    <property type="entry name" value="KH"/>
    <property type="match status" value="3"/>
</dbReference>
<sequence>MQGTNAFQDAVARAKQIAQKLANAAPTQSSDSFQSLKRPADSCTPTEHESAKRPQFGSSPSSEVPLPVLKAQLVAQQINAHLGGLNKSSSSSAGGSGELMLGNLPLSNQNTITEDYKIPDKLVGLVIGKGGEQITRIQFESGCKVQISPSRAPPEPGNMIPDRLATLSGSRDAIDRAKRMIDDIVSKGKPGEGGGGMSSYSLGGGGGGGLKTIEIMLPSAKCGLIIGKGGENIKRVSEEFGVKMHVIQEAVDQSGNQKPLKITGDADRVERARQYVLDIMAKRDSDMGGRGGDREGRRSDRDRGFNDYGSRSGYSSNGGGEQQAFYHVPADKAGIVIGKGGESIKEINRKSGAFVEIDKTHQPGTPGDRLFKLCGTPDQIVYAQQLMFEKVLHSPGGPGDMLTPLQFQQQFNLPQVGSNQEGFGENGNGNGNGDMMNQQYAGQGWPSGGYGGWPMDPFGMPMPDQSMPTSSSNSRNPPLSTASPLPPPPPPPPMAMDPAWMAYYQSMNFYANMSGMVMPTASTSSTTTTTTSTSTTNATPSFPQSSTAGNTSTTQSTKEQEQWRMSTATATTNPSTGQPDYSQAWIEYYRSIGQNEVADEIVRQMSQPQATGTSTTASNQSGQQSSSSSSTNNAASTANNATAQAAAAGMVNPWAMYAGYSQPWGSS</sequence>
<accession>A0A813QEB0</accession>
<gene>
    <name evidence="8" type="ORF">GPM918_LOCUS1639</name>
    <name evidence="7" type="ORF">OVA965_LOCUS2416</name>
    <name evidence="10" type="ORF">SRO942_LOCUS1639</name>
    <name evidence="9" type="ORF">TMI583_LOCUS2416</name>
</gene>
<feature type="domain" description="K Homology" evidence="6">
    <location>
        <begin position="320"/>
        <end position="392"/>
    </location>
</feature>
<dbReference type="InterPro" id="IPR015096">
    <property type="entry name" value="FUBP_C"/>
</dbReference>
<name>A0A813QEB0_9BILA</name>
<dbReference type="EMBL" id="CAJNOQ010000159">
    <property type="protein sequence ID" value="CAF0765750.1"/>
    <property type="molecule type" value="Genomic_DNA"/>
</dbReference>